<dbReference type="SUPFAM" id="SSF53474">
    <property type="entry name" value="alpha/beta-Hydrolases"/>
    <property type="match status" value="1"/>
</dbReference>
<dbReference type="InterPro" id="IPR051321">
    <property type="entry name" value="PHA/PHB_synthase"/>
</dbReference>
<dbReference type="Proteomes" id="UP000250079">
    <property type="component" value="Chromosome"/>
</dbReference>
<dbReference type="PANTHER" id="PTHR36837:SF5">
    <property type="entry name" value="POLY-3-HYDROXYBUTYRATE SYNTHASE"/>
    <property type="match status" value="1"/>
</dbReference>
<dbReference type="InterPro" id="IPR029058">
    <property type="entry name" value="AB_hydrolase_fold"/>
</dbReference>
<keyword evidence="2 5" id="KW-0012">Acyltransferase</keyword>
<keyword evidence="1 5" id="KW-0808">Transferase</keyword>
<dbReference type="Gene3D" id="3.40.50.1820">
    <property type="entry name" value="alpha/beta hydrolase"/>
    <property type="match status" value="1"/>
</dbReference>
<name>A0A2Z2NW76_9GAMM</name>
<evidence type="ECO:0000256" key="2">
    <source>
        <dbReference type="ARBA" id="ARBA00023315"/>
    </source>
</evidence>
<sequence>MLIKRNGTYTLPITGEFSLNQSRTNKNALTLVNDAPQTIQPEPVAVASPPPGVDEPTLHESIDRTVRANLAKATSGIAPSPLAEAWMDWVVHLGASPGKQMQLVESALKKNQKLWSAALGIKPASDDPDTPTDRRFAGEGWQQYPFNLYAQAHLQNYQWWQEATTDVHGVAPPNEDLMAFVTGLLVDATSPSNFAPTNADVASATVAQNGQNLVQGTKNMIEDLGHKLGAPQEAPPQLFEVGRNLAITPGKVVYRNELIELIQYTPTTDTVHPEPILIVPAWIMKYYILDLSPEKSLVSFLVAQGYTVFIVSWKNPGSDDSNLGMDDYLRLGVMDALDATQAITQAPKIHAVGYCLGGTLLAIAAAAMGRDGDDRLASASFLAAQIDFTEAGQLKLFINEAEISLIEDLMAEKGFLSSEQMAGTFALLRARDLIWAPKIRDYMLGVRGKTFDLMAWNSDATRMPARMHSEYLRKLYLNNELAEGHYQMNGQSVTVSDIRAPIFAVGTENDHVAPWHSVYKFHLFADVDVNFVLTSGGHNAGIVSEPGHRNRHFRMANTPADAPFRNPSEWLADTDPVQGSWWPAFTAWLDERSGKPAALPPMGTSSGPYAALCDAPGTYVMQK</sequence>
<dbReference type="GO" id="GO:0016746">
    <property type="term" value="F:acyltransferase activity"/>
    <property type="evidence" value="ECO:0007669"/>
    <property type="project" value="UniProtKB-KW"/>
</dbReference>
<keyword evidence="6" id="KW-1185">Reference proteome</keyword>
<evidence type="ECO:0000259" key="4">
    <source>
        <dbReference type="Pfam" id="PF12551"/>
    </source>
</evidence>
<evidence type="ECO:0000259" key="3">
    <source>
        <dbReference type="Pfam" id="PF07167"/>
    </source>
</evidence>
<dbReference type="EC" id="2.3.1.-" evidence="5"/>
<evidence type="ECO:0000256" key="1">
    <source>
        <dbReference type="ARBA" id="ARBA00022679"/>
    </source>
</evidence>
<evidence type="ECO:0000313" key="5">
    <source>
        <dbReference type="EMBL" id="ASJ74765.1"/>
    </source>
</evidence>
<dbReference type="PANTHER" id="PTHR36837">
    <property type="entry name" value="POLY(3-HYDROXYALKANOATE) POLYMERASE SUBUNIT PHAC"/>
    <property type="match status" value="1"/>
</dbReference>
<reference evidence="5 6" key="1">
    <citation type="submission" date="2016-12" db="EMBL/GenBank/DDBJ databases">
        <authorList>
            <person name="Song W.-J."/>
            <person name="Kurnit D.M."/>
        </authorList>
    </citation>
    <scope>NUCLEOTIDE SEQUENCE [LARGE SCALE GENOMIC DNA]</scope>
    <source>
        <strain evidence="5 6">IMCC3135</strain>
    </source>
</reference>
<organism evidence="5 6">
    <name type="scientific">Granulosicoccus antarcticus IMCC3135</name>
    <dbReference type="NCBI Taxonomy" id="1192854"/>
    <lineage>
        <taxon>Bacteria</taxon>
        <taxon>Pseudomonadati</taxon>
        <taxon>Pseudomonadota</taxon>
        <taxon>Gammaproteobacteria</taxon>
        <taxon>Chromatiales</taxon>
        <taxon>Granulosicoccaceae</taxon>
        <taxon>Granulosicoccus</taxon>
    </lineage>
</organism>
<dbReference type="InterPro" id="IPR022211">
    <property type="entry name" value="PHBC_N"/>
</dbReference>
<feature type="domain" description="Poly-beta-hydroxybutyrate polymerase N-terminal" evidence="4">
    <location>
        <begin position="60"/>
        <end position="99"/>
    </location>
</feature>
<dbReference type="InterPro" id="IPR010941">
    <property type="entry name" value="PhaC_N"/>
</dbReference>
<dbReference type="RefSeq" id="WP_088919753.1">
    <property type="nucleotide sequence ID" value="NZ_CP018632.1"/>
</dbReference>
<accession>A0A2Z2NW76</accession>
<dbReference type="Pfam" id="PF12551">
    <property type="entry name" value="PHBC_N"/>
    <property type="match status" value="1"/>
</dbReference>
<gene>
    <name evidence="5" type="primary">phbC_2</name>
    <name evidence="5" type="ORF">IMCC3135_23480</name>
</gene>
<dbReference type="AlphaFoldDB" id="A0A2Z2NW76"/>
<dbReference type="OrthoDB" id="7208816at2"/>
<dbReference type="KEGG" id="gai:IMCC3135_23480"/>
<dbReference type="Pfam" id="PF07167">
    <property type="entry name" value="PhaC_N"/>
    <property type="match status" value="1"/>
</dbReference>
<proteinExistence type="predicted"/>
<feature type="domain" description="Poly-beta-hydroxybutyrate polymerase N-terminal" evidence="3">
    <location>
        <begin position="133"/>
        <end position="301"/>
    </location>
</feature>
<evidence type="ECO:0000313" key="6">
    <source>
        <dbReference type="Proteomes" id="UP000250079"/>
    </source>
</evidence>
<dbReference type="GO" id="GO:0042619">
    <property type="term" value="P:poly-hydroxybutyrate biosynthetic process"/>
    <property type="evidence" value="ECO:0007669"/>
    <property type="project" value="InterPro"/>
</dbReference>
<protein>
    <submittedName>
        <fullName evidence="5">Poly-beta-hydroxybutyrate polymerase</fullName>
        <ecNumber evidence="5">2.3.1.-</ecNumber>
    </submittedName>
</protein>
<dbReference type="EMBL" id="CP018632">
    <property type="protein sequence ID" value="ASJ74765.1"/>
    <property type="molecule type" value="Genomic_DNA"/>
</dbReference>